<dbReference type="GO" id="GO:0008270">
    <property type="term" value="F:zinc ion binding"/>
    <property type="evidence" value="ECO:0007669"/>
    <property type="project" value="UniProtKB-KW"/>
</dbReference>
<dbReference type="KEGG" id="mbe:MBM_07259"/>
<dbReference type="InterPro" id="IPR001841">
    <property type="entry name" value="Znf_RING"/>
</dbReference>
<accession>K1X102</accession>
<proteinExistence type="predicted"/>
<protein>
    <recommendedName>
        <fullName evidence="3">RING-type domain-containing protein</fullName>
    </recommendedName>
</protein>
<dbReference type="PANTHER" id="PTHR22765:SF411">
    <property type="entry name" value="OS02G0248440 PROTEIN"/>
    <property type="match status" value="1"/>
</dbReference>
<name>K1X102_MARBU</name>
<dbReference type="PROSITE" id="PS50089">
    <property type="entry name" value="ZF_RING_2"/>
    <property type="match status" value="1"/>
</dbReference>
<gene>
    <name evidence="4" type="ORF">MBM_07259</name>
</gene>
<evidence type="ECO:0000313" key="5">
    <source>
        <dbReference type="Proteomes" id="UP000006753"/>
    </source>
</evidence>
<dbReference type="InterPro" id="IPR013083">
    <property type="entry name" value="Znf_RING/FYVE/PHD"/>
</dbReference>
<feature type="domain" description="RING-type" evidence="3">
    <location>
        <begin position="162"/>
        <end position="209"/>
    </location>
</feature>
<evidence type="ECO:0000256" key="1">
    <source>
        <dbReference type="PROSITE-ProRule" id="PRU00175"/>
    </source>
</evidence>
<dbReference type="GeneID" id="18763194"/>
<feature type="region of interest" description="Disordered" evidence="2">
    <location>
        <begin position="260"/>
        <end position="299"/>
    </location>
</feature>
<keyword evidence="1" id="KW-0862">Zinc</keyword>
<evidence type="ECO:0000259" key="3">
    <source>
        <dbReference type="PROSITE" id="PS50089"/>
    </source>
</evidence>
<keyword evidence="1" id="KW-0479">Metal-binding</keyword>
<dbReference type="Proteomes" id="UP000006753">
    <property type="component" value="Unassembled WGS sequence"/>
</dbReference>
<dbReference type="AlphaFoldDB" id="K1X102"/>
<evidence type="ECO:0000256" key="2">
    <source>
        <dbReference type="SAM" id="MobiDB-lite"/>
    </source>
</evidence>
<sequence length="377" mass="41800">MLLFCPECFQLPDPRVASIPTSSGQPIQGPELFGFVFGAAQQATTAKIWARAQQHLATYSAERLSIFAVGTAHSPPEMMLLIGIQRRLICDFWRRLDTPAALGTAERALILQLQKAIEHADMRFHIWRAERARERAERERFRSAIAHVAGLGDLKPGEERDCAICKTDLWSGGGEEGEQPVRLNVCQHLFGEKCILDWLQLAGNCPLCRRTVDPGAPVPAPALPLSDSADEDDEDAHNLFNFSTNMQMSVEEMRLLLGQPSYFSPANPPPSHAVHGGEGARGDDDDDDDDGDDEADELEDLPAMPLWMRILLSTRAKRDLEFLFMVDMPHHEVQANFAASLRPANRGEPGGALCPISRSTLRFIFEGFPYAFPVSRS</sequence>
<dbReference type="GO" id="GO:0006511">
    <property type="term" value="P:ubiquitin-dependent protein catabolic process"/>
    <property type="evidence" value="ECO:0007669"/>
    <property type="project" value="TreeGrafter"/>
</dbReference>
<organism evidence="4 5">
    <name type="scientific">Marssonina brunnea f. sp. multigermtubi (strain MB_m1)</name>
    <name type="common">Marssonina leaf spot fungus</name>
    <dbReference type="NCBI Taxonomy" id="1072389"/>
    <lineage>
        <taxon>Eukaryota</taxon>
        <taxon>Fungi</taxon>
        <taxon>Dikarya</taxon>
        <taxon>Ascomycota</taxon>
        <taxon>Pezizomycotina</taxon>
        <taxon>Leotiomycetes</taxon>
        <taxon>Helotiales</taxon>
        <taxon>Drepanopezizaceae</taxon>
        <taxon>Drepanopeziza</taxon>
    </lineage>
</organism>
<dbReference type="OrthoDB" id="3547961at2759"/>
<feature type="compositionally biased region" description="Acidic residues" evidence="2">
    <location>
        <begin position="283"/>
        <end position="299"/>
    </location>
</feature>
<dbReference type="STRING" id="1072389.K1X102"/>
<dbReference type="SUPFAM" id="SSF57850">
    <property type="entry name" value="RING/U-box"/>
    <property type="match status" value="1"/>
</dbReference>
<keyword evidence="5" id="KW-1185">Reference proteome</keyword>
<dbReference type="EMBL" id="JH921445">
    <property type="protein sequence ID" value="EKD14538.1"/>
    <property type="molecule type" value="Genomic_DNA"/>
</dbReference>
<dbReference type="InterPro" id="IPR051826">
    <property type="entry name" value="E3_ubiquitin-ligase_domain"/>
</dbReference>
<dbReference type="InParanoid" id="K1X102"/>
<dbReference type="PANTHER" id="PTHR22765">
    <property type="entry name" value="RING FINGER AND PROTEASE ASSOCIATED DOMAIN-CONTAINING"/>
    <property type="match status" value="1"/>
</dbReference>
<dbReference type="Gene3D" id="3.30.40.10">
    <property type="entry name" value="Zinc/RING finger domain, C3HC4 (zinc finger)"/>
    <property type="match status" value="1"/>
</dbReference>
<dbReference type="GO" id="GO:0061630">
    <property type="term" value="F:ubiquitin protein ligase activity"/>
    <property type="evidence" value="ECO:0007669"/>
    <property type="project" value="TreeGrafter"/>
</dbReference>
<evidence type="ECO:0000313" key="4">
    <source>
        <dbReference type="EMBL" id="EKD14538.1"/>
    </source>
</evidence>
<reference evidence="4 5" key="1">
    <citation type="journal article" date="2012" name="BMC Genomics">
        <title>Sequencing the genome of Marssonina brunnea reveals fungus-poplar co-evolution.</title>
        <authorList>
            <person name="Zhu S."/>
            <person name="Cao Y.-Z."/>
            <person name="Jiang C."/>
            <person name="Tan B.-Y."/>
            <person name="Wang Z."/>
            <person name="Feng S."/>
            <person name="Zhang L."/>
            <person name="Su X.-H."/>
            <person name="Brejova B."/>
            <person name="Vinar T."/>
            <person name="Xu M."/>
            <person name="Wang M.-X."/>
            <person name="Zhang S.-G."/>
            <person name="Huang M.-R."/>
            <person name="Wu R."/>
            <person name="Zhou Y."/>
        </authorList>
    </citation>
    <scope>NUCLEOTIDE SEQUENCE [LARGE SCALE GENOMIC DNA]</scope>
    <source>
        <strain evidence="4 5">MB_m1</strain>
    </source>
</reference>
<keyword evidence="1" id="KW-0863">Zinc-finger</keyword>
<dbReference type="SMART" id="SM00184">
    <property type="entry name" value="RING"/>
    <property type="match status" value="1"/>
</dbReference>
<dbReference type="Pfam" id="PF13639">
    <property type="entry name" value="zf-RING_2"/>
    <property type="match status" value="1"/>
</dbReference>
<dbReference type="HOGENOM" id="CLU_733801_0_0_1"/>